<sequence>MKHTMVPSDRVEHVCVYGRDGAKLGSIERLMLDKVTGTVAYAVIKTGGLLGTHHHYPVQWGALKYDPARQAFRVEVTQDELASGPCEFDGDEFDWGDRSRPYAHPNYWSI</sequence>
<evidence type="ECO:0000313" key="2">
    <source>
        <dbReference type="EMBL" id="KGT77363.1"/>
    </source>
</evidence>
<dbReference type="InterPro" id="IPR011033">
    <property type="entry name" value="PRC_barrel-like_sf"/>
</dbReference>
<dbReference type="InterPro" id="IPR027275">
    <property type="entry name" value="PRC-brl_dom"/>
</dbReference>
<reference evidence="2 3" key="1">
    <citation type="submission" date="2014-09" db="EMBL/GenBank/DDBJ databases">
        <title>Draft genome of Bradyrhizobium japonicum Is-34.</title>
        <authorList>
            <person name="Tsurumaru H."/>
            <person name="Yamakawa T."/>
            <person name="Hashimoto S."/>
            <person name="Okizaki K."/>
            <person name="Kanesaki Y."/>
            <person name="Yoshikawa H."/>
            <person name="Yajima S."/>
        </authorList>
    </citation>
    <scope>NUCLEOTIDE SEQUENCE [LARGE SCALE GENOMIC DNA]</scope>
    <source>
        <strain evidence="2 3">Is-34</strain>
    </source>
</reference>
<organism evidence="2 3">
    <name type="scientific">Bradyrhizobium japonicum</name>
    <dbReference type="NCBI Taxonomy" id="375"/>
    <lineage>
        <taxon>Bacteria</taxon>
        <taxon>Pseudomonadati</taxon>
        <taxon>Pseudomonadota</taxon>
        <taxon>Alphaproteobacteria</taxon>
        <taxon>Hyphomicrobiales</taxon>
        <taxon>Nitrobacteraceae</taxon>
        <taxon>Bradyrhizobium</taxon>
    </lineage>
</organism>
<dbReference type="RefSeq" id="WP_041956976.1">
    <property type="nucleotide sequence ID" value="NZ_JRPN01000018.1"/>
</dbReference>
<feature type="domain" description="PRC-barrel" evidence="1">
    <location>
        <begin position="16"/>
        <end position="80"/>
    </location>
</feature>
<dbReference type="STRING" id="375.BKD09_RS05400"/>
<dbReference type="Gene3D" id="2.30.30.240">
    <property type="entry name" value="PRC-barrel domain"/>
    <property type="match status" value="1"/>
</dbReference>
<evidence type="ECO:0000313" key="3">
    <source>
        <dbReference type="Proteomes" id="UP000030377"/>
    </source>
</evidence>
<proteinExistence type="predicted"/>
<dbReference type="AlphaFoldDB" id="A0A0A3YUL1"/>
<accession>A0A0A3YUL1</accession>
<dbReference type="Proteomes" id="UP000030377">
    <property type="component" value="Unassembled WGS sequence"/>
</dbReference>
<dbReference type="PANTHER" id="PTHR36505:SF1">
    <property type="entry name" value="BLR1072 PROTEIN"/>
    <property type="match status" value="1"/>
</dbReference>
<comment type="caution">
    <text evidence="2">The sequence shown here is derived from an EMBL/GenBank/DDBJ whole genome shotgun (WGS) entry which is preliminary data.</text>
</comment>
<dbReference type="Pfam" id="PF05239">
    <property type="entry name" value="PRC"/>
    <property type="match status" value="1"/>
</dbReference>
<protein>
    <recommendedName>
        <fullName evidence="1">PRC-barrel domain-containing protein</fullName>
    </recommendedName>
</protein>
<evidence type="ECO:0000259" key="1">
    <source>
        <dbReference type="Pfam" id="PF05239"/>
    </source>
</evidence>
<name>A0A0A3YUL1_BRAJP</name>
<dbReference type="EMBL" id="JRPN01000018">
    <property type="protein sequence ID" value="KGT77363.1"/>
    <property type="molecule type" value="Genomic_DNA"/>
</dbReference>
<dbReference type="SUPFAM" id="SSF50346">
    <property type="entry name" value="PRC-barrel domain"/>
    <property type="match status" value="1"/>
</dbReference>
<dbReference type="PANTHER" id="PTHR36505">
    <property type="entry name" value="BLR1072 PROTEIN"/>
    <property type="match status" value="1"/>
</dbReference>
<gene>
    <name evidence="2" type="ORF">MA20_22515</name>
</gene>